<sequence>MDLEQYFAHSSSNPDTADWETCPAHLQAVGDMAGGFAGKFGLSRLAMLTGQLHDLGKFTREFQQYIRGQRARGPDHSTAGAREIIGLASAPHDRLFARVAAYGIAGHHAGLPDHGLDEGCLENRLARTDLPALFSGWRDAVTAGTAQLAPERFNPYQGADKKRSAFQLAFLGRMLFSCLVDADRLCTEAYCARVEGRGPVDREWPQLPEIAGDLVAAFDAYMAARAASMPEAARTSPLNRLRSDILTQVRGKATLPRGVFTLDVPTGGGKTLSSLAFALEHARHHGMDRIVYGIPFTSIVEQTAGIMRAVFGDDDNRPVVLEHHSGFDAASAPEEGAQAVGFEGIQKLRLAMENWAAPLVVTTNVQLFESLFSARPARCRKLHNLCNAVIVLDEAQSIPLNLLRPCVAALDELVRNYGCTVVLCTATQPALLAPDFLGGFEQVTELAPDPDALHAALRRVTPRLRGVLTDVELVGELGESPQGLVIVNNRVHARALYLAAKEAGLNGVVHLTTRQTAAHRRQILADVRRRLKAGEPCRVIATSLIEAGVDVSFPRVWRAETGLDSIIQAAGRCNREGERPASESFVDVFTPAEVKSPPVIQQLAAAFGRATSERADFFARDAITLYFQEVYWGKGDGLDQVKVKDRDGRSQNAAVADLFGVSAGQPAFSYRTCGEAFRFIEDGMAPVIIAQEDEPRDAIAALLAGAPVGEQARKLQSWIVQIPPRYRKLLIENGHARFLDGFGEQFAVLTRGDLYSAEAGLVWEQADSMGLEQYIF</sequence>
<proteinExistence type="inferred from homology"/>
<evidence type="ECO:0000256" key="3">
    <source>
        <dbReference type="ARBA" id="ARBA00022722"/>
    </source>
</evidence>
<dbReference type="CDD" id="cd09641">
    <property type="entry name" value="Cas3''_I"/>
    <property type="match status" value="1"/>
</dbReference>
<dbReference type="InterPro" id="IPR027417">
    <property type="entry name" value="P-loop_NTPase"/>
</dbReference>
<evidence type="ECO:0000259" key="10">
    <source>
        <dbReference type="PROSITE" id="PS51643"/>
    </source>
</evidence>
<dbReference type="RefSeq" id="WP_191317725.1">
    <property type="nucleotide sequence ID" value="NZ_BNCG01000001.1"/>
</dbReference>
<name>A0ABV7UCM1_9HYPH</name>
<dbReference type="Pfam" id="PF00270">
    <property type="entry name" value="DEAD"/>
    <property type="match status" value="1"/>
</dbReference>
<keyword evidence="8" id="KW-0067">ATP-binding</keyword>
<dbReference type="SUPFAM" id="SSF109604">
    <property type="entry name" value="HD-domain/PDEase-like"/>
    <property type="match status" value="1"/>
</dbReference>
<evidence type="ECO:0000313" key="12">
    <source>
        <dbReference type="Proteomes" id="UP001595704"/>
    </source>
</evidence>
<keyword evidence="4" id="KW-0479">Metal-binding</keyword>
<evidence type="ECO:0000256" key="9">
    <source>
        <dbReference type="ARBA" id="ARBA00023118"/>
    </source>
</evidence>
<accession>A0ABV7UCM1</accession>
<evidence type="ECO:0000256" key="7">
    <source>
        <dbReference type="ARBA" id="ARBA00022806"/>
    </source>
</evidence>
<dbReference type="NCBIfam" id="TIGR01596">
    <property type="entry name" value="cas3_HD"/>
    <property type="match status" value="1"/>
</dbReference>
<dbReference type="Gene3D" id="3.40.50.300">
    <property type="entry name" value="P-loop containing nucleotide triphosphate hydrolases"/>
    <property type="match status" value="2"/>
</dbReference>
<dbReference type="EMBL" id="JBHRYC010000023">
    <property type="protein sequence ID" value="MFC3636155.1"/>
    <property type="molecule type" value="Genomic_DNA"/>
</dbReference>
<organism evidence="11 12">
    <name type="scientific">Camelimonas fluminis</name>
    <dbReference type="NCBI Taxonomy" id="1576911"/>
    <lineage>
        <taxon>Bacteria</taxon>
        <taxon>Pseudomonadati</taxon>
        <taxon>Pseudomonadota</taxon>
        <taxon>Alphaproteobacteria</taxon>
        <taxon>Hyphomicrobiales</taxon>
        <taxon>Chelatococcaceae</taxon>
        <taxon>Camelimonas</taxon>
    </lineage>
</organism>
<dbReference type="PROSITE" id="PS51643">
    <property type="entry name" value="HD_CAS3"/>
    <property type="match status" value="1"/>
</dbReference>
<keyword evidence="9" id="KW-0051">Antiviral defense</keyword>
<dbReference type="InterPro" id="IPR006483">
    <property type="entry name" value="CRISPR-assoc_Cas3_HD"/>
</dbReference>
<dbReference type="InterPro" id="IPR038257">
    <property type="entry name" value="CRISPR-assoc_Cas3_HD_sf"/>
</dbReference>
<evidence type="ECO:0000256" key="1">
    <source>
        <dbReference type="ARBA" id="ARBA00006847"/>
    </source>
</evidence>
<evidence type="ECO:0000256" key="6">
    <source>
        <dbReference type="ARBA" id="ARBA00022801"/>
    </source>
</evidence>
<comment type="similarity">
    <text evidence="2">In the central section; belongs to the CRISPR-associated helicase Cas3 family.</text>
</comment>
<comment type="caution">
    <text evidence="11">The sequence shown here is derived from an EMBL/GenBank/DDBJ whole genome shotgun (WGS) entry which is preliminary data.</text>
</comment>
<dbReference type="CDD" id="cd17930">
    <property type="entry name" value="DEXHc_cas3"/>
    <property type="match status" value="1"/>
</dbReference>
<dbReference type="InterPro" id="IPR011545">
    <property type="entry name" value="DEAD/DEAH_box_helicase_dom"/>
</dbReference>
<dbReference type="InterPro" id="IPR006474">
    <property type="entry name" value="Helicase_Cas3_CRISPR-ass_core"/>
</dbReference>
<evidence type="ECO:0000256" key="8">
    <source>
        <dbReference type="ARBA" id="ARBA00022840"/>
    </source>
</evidence>
<dbReference type="Proteomes" id="UP001595704">
    <property type="component" value="Unassembled WGS sequence"/>
</dbReference>
<evidence type="ECO:0000256" key="4">
    <source>
        <dbReference type="ARBA" id="ARBA00022723"/>
    </source>
</evidence>
<keyword evidence="5" id="KW-0547">Nucleotide-binding</keyword>
<dbReference type="SUPFAM" id="SSF52540">
    <property type="entry name" value="P-loop containing nucleoside triphosphate hydrolases"/>
    <property type="match status" value="1"/>
</dbReference>
<feature type="domain" description="HD Cas3-type" evidence="10">
    <location>
        <begin position="15"/>
        <end position="185"/>
    </location>
</feature>
<evidence type="ECO:0000256" key="5">
    <source>
        <dbReference type="ARBA" id="ARBA00022741"/>
    </source>
</evidence>
<evidence type="ECO:0000313" key="11">
    <source>
        <dbReference type="EMBL" id="MFC3636155.1"/>
    </source>
</evidence>
<keyword evidence="3" id="KW-0540">Nuclease</keyword>
<protein>
    <submittedName>
        <fullName evidence="11">CRISPR-associated helicase Cas3</fullName>
    </submittedName>
</protein>
<dbReference type="Gene3D" id="1.10.3210.30">
    <property type="match status" value="1"/>
</dbReference>
<gene>
    <name evidence="11" type="primary">cas3</name>
    <name evidence="11" type="ORF">ACFONL_01985</name>
</gene>
<dbReference type="InterPro" id="IPR054712">
    <property type="entry name" value="Cas3-like_dom"/>
</dbReference>
<keyword evidence="7" id="KW-0347">Helicase</keyword>
<dbReference type="Pfam" id="PF22590">
    <property type="entry name" value="Cas3-like_C_2"/>
    <property type="match status" value="1"/>
</dbReference>
<dbReference type="NCBIfam" id="TIGR01587">
    <property type="entry name" value="cas3_core"/>
    <property type="match status" value="1"/>
</dbReference>
<keyword evidence="6" id="KW-0378">Hydrolase</keyword>
<keyword evidence="12" id="KW-1185">Reference proteome</keyword>
<comment type="similarity">
    <text evidence="1">In the N-terminal section; belongs to the CRISPR-associated nuclease Cas3-HD family.</text>
</comment>
<reference evidence="12" key="1">
    <citation type="journal article" date="2019" name="Int. J. Syst. Evol. Microbiol.">
        <title>The Global Catalogue of Microorganisms (GCM) 10K type strain sequencing project: providing services to taxonomists for standard genome sequencing and annotation.</title>
        <authorList>
            <consortium name="The Broad Institute Genomics Platform"/>
            <consortium name="The Broad Institute Genome Sequencing Center for Infectious Disease"/>
            <person name="Wu L."/>
            <person name="Ma J."/>
        </authorList>
    </citation>
    <scope>NUCLEOTIDE SEQUENCE [LARGE SCALE GENOMIC DNA]</scope>
    <source>
        <strain evidence="12">KCTC 42282</strain>
    </source>
</reference>
<evidence type="ECO:0000256" key="2">
    <source>
        <dbReference type="ARBA" id="ARBA00009046"/>
    </source>
</evidence>